<dbReference type="EMBL" id="UGVL01000001">
    <property type="protein sequence ID" value="SUE33971.1"/>
    <property type="molecule type" value="Genomic_DNA"/>
</dbReference>
<gene>
    <name evidence="2" type="ORF">NCTC11190_01188</name>
</gene>
<organism evidence="2 3">
    <name type="scientific">Rikenella microfusus</name>
    <dbReference type="NCBI Taxonomy" id="28139"/>
    <lineage>
        <taxon>Bacteria</taxon>
        <taxon>Pseudomonadati</taxon>
        <taxon>Bacteroidota</taxon>
        <taxon>Bacteroidia</taxon>
        <taxon>Bacteroidales</taxon>
        <taxon>Rikenellaceae</taxon>
        <taxon>Rikenella</taxon>
    </lineage>
</organism>
<dbReference type="STRING" id="880526.GCA_000427365_00257"/>
<dbReference type="AlphaFoldDB" id="A0A379MQP3"/>
<proteinExistence type="predicted"/>
<dbReference type="InterPro" id="IPR012337">
    <property type="entry name" value="RNaseH-like_sf"/>
</dbReference>
<accession>A0A379MQP3</accession>
<dbReference type="Gene3D" id="3.30.420.10">
    <property type="entry name" value="Ribonuclease H-like superfamily/Ribonuclease H"/>
    <property type="match status" value="1"/>
</dbReference>
<evidence type="ECO:0000259" key="1">
    <source>
        <dbReference type="SMART" id="SM00479"/>
    </source>
</evidence>
<dbReference type="SMART" id="SM00479">
    <property type="entry name" value="EXOIII"/>
    <property type="match status" value="1"/>
</dbReference>
<protein>
    <submittedName>
        <fullName evidence="2">DNA polymerase III subunit epsilon</fullName>
    </submittedName>
</protein>
<dbReference type="InterPro" id="IPR013520">
    <property type="entry name" value="Ribonucl_H"/>
</dbReference>
<dbReference type="GO" id="GO:0008408">
    <property type="term" value="F:3'-5' exonuclease activity"/>
    <property type="evidence" value="ECO:0007669"/>
    <property type="project" value="TreeGrafter"/>
</dbReference>
<dbReference type="CDD" id="cd06127">
    <property type="entry name" value="DEDDh"/>
    <property type="match status" value="1"/>
</dbReference>
<dbReference type="InterPro" id="IPR036397">
    <property type="entry name" value="RNaseH_sf"/>
</dbReference>
<dbReference type="RefSeq" id="WP_027290164.1">
    <property type="nucleotide sequence ID" value="NZ_UGVL01000001.1"/>
</dbReference>
<dbReference type="OrthoDB" id="9791657at2"/>
<dbReference type="Pfam" id="PF00929">
    <property type="entry name" value="RNase_T"/>
    <property type="match status" value="1"/>
</dbReference>
<reference evidence="2 3" key="1">
    <citation type="submission" date="2018-06" db="EMBL/GenBank/DDBJ databases">
        <authorList>
            <consortium name="Pathogen Informatics"/>
            <person name="Doyle S."/>
        </authorList>
    </citation>
    <scope>NUCLEOTIDE SEQUENCE [LARGE SCALE GENOMIC DNA]</scope>
    <source>
        <strain evidence="2 3">NCTC11190</strain>
    </source>
</reference>
<dbReference type="SUPFAM" id="SSF53098">
    <property type="entry name" value="Ribonuclease H-like"/>
    <property type="match status" value="1"/>
</dbReference>
<name>A0A379MQP3_9BACT</name>
<sequence>MELKLKRPIIFFDIESTGVDPAKDHIVEISLIKVHPNGDEESKTRRINPGVHIPEASTAIHGITDDDVRDCPTFPQIAKSLAAFLKGADLAGYNSNKFDIPILVEEFMRAGVEIDLGGRRFVDVQNIFHKMEQRTLAAAYKFYCGAEIENAHSAEADIRATYDVLKAQLDRYPDDLKNDVDFLAEFSQMNRNVDFAGRIVLDDNDVPVFNFGKHKGRPVAEVFAAEPSYYSWMLNGDFPLNTKQVITRLRLETVHHPAKK</sequence>
<dbReference type="PANTHER" id="PTHR30231">
    <property type="entry name" value="DNA POLYMERASE III SUBUNIT EPSILON"/>
    <property type="match status" value="1"/>
</dbReference>
<dbReference type="Proteomes" id="UP000255233">
    <property type="component" value="Unassembled WGS sequence"/>
</dbReference>
<dbReference type="Pfam" id="PF20600">
    <property type="entry name" value="ExoX-like_C"/>
    <property type="match status" value="1"/>
</dbReference>
<feature type="domain" description="Exonuclease" evidence="1">
    <location>
        <begin position="8"/>
        <end position="174"/>
    </location>
</feature>
<dbReference type="GO" id="GO:0005829">
    <property type="term" value="C:cytosol"/>
    <property type="evidence" value="ECO:0007669"/>
    <property type="project" value="TreeGrafter"/>
</dbReference>
<evidence type="ECO:0000313" key="2">
    <source>
        <dbReference type="EMBL" id="SUE33971.1"/>
    </source>
</evidence>
<dbReference type="InterPro" id="IPR046768">
    <property type="entry name" value="ExoX-like_C"/>
</dbReference>
<dbReference type="PANTHER" id="PTHR30231:SF41">
    <property type="entry name" value="DNA POLYMERASE III SUBUNIT EPSILON"/>
    <property type="match status" value="1"/>
</dbReference>
<keyword evidence="3" id="KW-1185">Reference proteome</keyword>
<dbReference type="GO" id="GO:0045004">
    <property type="term" value="P:DNA replication proofreading"/>
    <property type="evidence" value="ECO:0007669"/>
    <property type="project" value="TreeGrafter"/>
</dbReference>
<dbReference type="GO" id="GO:0003676">
    <property type="term" value="F:nucleic acid binding"/>
    <property type="evidence" value="ECO:0007669"/>
    <property type="project" value="InterPro"/>
</dbReference>
<evidence type="ECO:0000313" key="3">
    <source>
        <dbReference type="Proteomes" id="UP000255233"/>
    </source>
</evidence>